<protein>
    <recommendedName>
        <fullName evidence="3">Cytochrome c</fullName>
    </recommendedName>
</protein>
<evidence type="ECO:0000313" key="1">
    <source>
        <dbReference type="EMBL" id="MBL3578763.1"/>
    </source>
</evidence>
<evidence type="ECO:0008006" key="3">
    <source>
        <dbReference type="Google" id="ProtNLM"/>
    </source>
</evidence>
<dbReference type="Gene3D" id="1.10.760.10">
    <property type="entry name" value="Cytochrome c-like domain"/>
    <property type="match status" value="1"/>
</dbReference>
<proteinExistence type="predicted"/>
<name>A0ABS1RGH7_9RHOB</name>
<reference evidence="2" key="1">
    <citation type="submission" date="2021-01" db="EMBL/GenBank/DDBJ databases">
        <title>Draft genomes of Rhodovulum sulfidophilum.</title>
        <authorList>
            <person name="Guzman M.S."/>
        </authorList>
    </citation>
    <scope>NUCLEOTIDE SEQUENCE [LARGE SCALE GENOMIC DNA]</scope>
    <source>
        <strain evidence="2">AB19</strain>
    </source>
</reference>
<dbReference type="EMBL" id="JAESIL010000043">
    <property type="protein sequence ID" value="MBL3578763.1"/>
    <property type="molecule type" value="Genomic_DNA"/>
</dbReference>
<dbReference type="InterPro" id="IPR036909">
    <property type="entry name" value="Cyt_c-like_dom_sf"/>
</dbReference>
<comment type="caution">
    <text evidence="1">The sequence shown here is derived from an EMBL/GenBank/DDBJ whole genome shotgun (WGS) entry which is preliminary data.</text>
</comment>
<organism evidence="1 2">
    <name type="scientific">Rhodovulum visakhapatnamense</name>
    <dbReference type="NCBI Taxonomy" id="364297"/>
    <lineage>
        <taxon>Bacteria</taxon>
        <taxon>Pseudomonadati</taxon>
        <taxon>Pseudomonadota</taxon>
        <taxon>Alphaproteobacteria</taxon>
        <taxon>Rhodobacterales</taxon>
        <taxon>Paracoccaceae</taxon>
        <taxon>Rhodovulum</taxon>
    </lineage>
</organism>
<accession>A0ABS1RGH7</accession>
<evidence type="ECO:0000313" key="2">
    <source>
        <dbReference type="Proteomes" id="UP000635853"/>
    </source>
</evidence>
<keyword evidence="2" id="KW-1185">Reference proteome</keyword>
<dbReference type="Proteomes" id="UP000635853">
    <property type="component" value="Unassembled WGS sequence"/>
</dbReference>
<dbReference type="RefSeq" id="WP_075787758.1">
    <property type="nucleotide sequence ID" value="NZ_JAESIM010000029.1"/>
</dbReference>
<gene>
    <name evidence="1" type="ORF">JMJ92_11455</name>
</gene>
<sequence>MASAICALAGGGEAAPLPKGEGLKVVRQECTRCHPLRNIVNSDGFTAPQWRDFIVRMTDLENRPENLDVVVAYLAKHFPPYAPDD</sequence>